<reference evidence="6" key="1">
    <citation type="journal article" date="2020" name="mSystems">
        <title>Genome- and Community-Level Interaction Insights into Carbon Utilization and Element Cycling Functions of Hydrothermarchaeota in Hydrothermal Sediment.</title>
        <authorList>
            <person name="Zhou Z."/>
            <person name="Liu Y."/>
            <person name="Xu W."/>
            <person name="Pan J."/>
            <person name="Luo Z.H."/>
            <person name="Li M."/>
        </authorList>
    </citation>
    <scope>NUCLEOTIDE SEQUENCE [LARGE SCALE GENOMIC DNA]</scope>
    <source>
        <strain evidence="6">HyVt-76</strain>
    </source>
</reference>
<keyword evidence="4" id="KW-1133">Transmembrane helix</keyword>
<protein>
    <submittedName>
        <fullName evidence="6">Glycerol acyltransferase</fullName>
    </submittedName>
</protein>
<organism evidence="6">
    <name type="scientific">Caldithrix abyssi</name>
    <dbReference type="NCBI Taxonomy" id="187145"/>
    <lineage>
        <taxon>Bacteria</taxon>
        <taxon>Pseudomonadati</taxon>
        <taxon>Calditrichota</taxon>
        <taxon>Calditrichia</taxon>
        <taxon>Calditrichales</taxon>
        <taxon>Calditrichaceae</taxon>
        <taxon>Caldithrix</taxon>
    </lineage>
</organism>
<evidence type="ECO:0000256" key="3">
    <source>
        <dbReference type="ARBA" id="ARBA00023315"/>
    </source>
</evidence>
<dbReference type="PANTHER" id="PTHR10434">
    <property type="entry name" value="1-ACYL-SN-GLYCEROL-3-PHOSPHATE ACYLTRANSFERASE"/>
    <property type="match status" value="1"/>
</dbReference>
<feature type="transmembrane region" description="Helical" evidence="4">
    <location>
        <begin position="9"/>
        <end position="27"/>
    </location>
</feature>
<evidence type="ECO:0000256" key="1">
    <source>
        <dbReference type="ARBA" id="ARBA00005189"/>
    </source>
</evidence>
<keyword evidence="4" id="KW-0472">Membrane</keyword>
<dbReference type="InterPro" id="IPR002123">
    <property type="entry name" value="Plipid/glycerol_acylTrfase"/>
</dbReference>
<dbReference type="SMART" id="SM00563">
    <property type="entry name" value="PlsC"/>
    <property type="match status" value="1"/>
</dbReference>
<evidence type="ECO:0000256" key="2">
    <source>
        <dbReference type="ARBA" id="ARBA00022679"/>
    </source>
</evidence>
<dbReference type="Pfam" id="PF01553">
    <property type="entry name" value="Acyltransferase"/>
    <property type="match status" value="1"/>
</dbReference>
<dbReference type="SUPFAM" id="SSF69593">
    <property type="entry name" value="Glycerol-3-phosphate (1)-acyltransferase"/>
    <property type="match status" value="1"/>
</dbReference>
<comment type="pathway">
    <text evidence="1">Lipid metabolism.</text>
</comment>
<dbReference type="EMBL" id="DRTD01000596">
    <property type="protein sequence ID" value="HHE55706.1"/>
    <property type="molecule type" value="Genomic_DNA"/>
</dbReference>
<keyword evidence="4" id="KW-0812">Transmembrane</keyword>
<dbReference type="GO" id="GO:0003841">
    <property type="term" value="F:1-acylglycerol-3-phosphate O-acyltransferase activity"/>
    <property type="evidence" value="ECO:0007669"/>
    <property type="project" value="TreeGrafter"/>
</dbReference>
<dbReference type="GO" id="GO:0006654">
    <property type="term" value="P:phosphatidic acid biosynthetic process"/>
    <property type="evidence" value="ECO:0007669"/>
    <property type="project" value="TreeGrafter"/>
</dbReference>
<name>A0A7V5LJN8_CALAY</name>
<gene>
    <name evidence="6" type="ORF">ENL21_07980</name>
</gene>
<dbReference type="AlphaFoldDB" id="A0A7V5LJN8"/>
<accession>A0A7V5LJN8</accession>
<evidence type="ECO:0000313" key="6">
    <source>
        <dbReference type="EMBL" id="HHE55706.1"/>
    </source>
</evidence>
<evidence type="ECO:0000259" key="5">
    <source>
        <dbReference type="SMART" id="SM00563"/>
    </source>
</evidence>
<keyword evidence="3 6" id="KW-0012">Acyltransferase</keyword>
<dbReference type="CDD" id="cd07988">
    <property type="entry name" value="LPLAT_ABO13168-like"/>
    <property type="match status" value="1"/>
</dbReference>
<dbReference type="Proteomes" id="UP000886111">
    <property type="component" value="Unassembled WGS sequence"/>
</dbReference>
<proteinExistence type="predicted"/>
<dbReference type="PANTHER" id="PTHR10434:SF9">
    <property type="entry name" value="PHOSPHOLIPID_GLYCEROL ACYLTRANSFERASE DOMAIN-CONTAINING PROTEIN"/>
    <property type="match status" value="1"/>
</dbReference>
<comment type="caution">
    <text evidence="6">The sequence shown here is derived from an EMBL/GenBank/DDBJ whole genome shotgun (WGS) entry which is preliminary data.</text>
</comment>
<keyword evidence="2" id="KW-0808">Transferase</keyword>
<sequence length="202" mass="23423">MKRQYTTSLFFNLFKTLSNIILKLMGWKTTGRVPEEKKFVMIGYPHTSNWDAFIGLLVFTAMGLRLHWLAKQSLFKWPLGPILRFTGAIPVNRSQSQNFIEYSKQLFNQYDRLILTLSPEGSRKKTAYWRTGFYYMALNAGVPIVLGFLDYSHKTGGFGPLIWPGGNIEQDLKKIRQFYQGIKGKFPELMGEIQLNPERKKN</sequence>
<feature type="domain" description="Phospholipid/glycerol acyltransferase" evidence="5">
    <location>
        <begin position="40"/>
        <end position="149"/>
    </location>
</feature>
<feature type="transmembrane region" description="Helical" evidence="4">
    <location>
        <begin position="47"/>
        <end position="66"/>
    </location>
</feature>
<feature type="transmembrane region" description="Helical" evidence="4">
    <location>
        <begin position="132"/>
        <end position="149"/>
    </location>
</feature>
<evidence type="ECO:0000256" key="4">
    <source>
        <dbReference type="SAM" id="Phobius"/>
    </source>
</evidence>